<keyword evidence="1" id="KW-0472">Membrane</keyword>
<organism evidence="3 4">
    <name type="scientific">Actinocorallia longicatena</name>
    <dbReference type="NCBI Taxonomy" id="111803"/>
    <lineage>
        <taxon>Bacteria</taxon>
        <taxon>Bacillati</taxon>
        <taxon>Actinomycetota</taxon>
        <taxon>Actinomycetes</taxon>
        <taxon>Streptosporangiales</taxon>
        <taxon>Thermomonosporaceae</taxon>
        <taxon>Actinocorallia</taxon>
    </lineage>
</organism>
<sequence>MRRLTGVVLFGLVLAPASAADARPRPPMLSIKLDDARTQVTPGDEVTYRIVVNSDEPKGLPTRVELSLPRGMTAVRTSGSGRISGSKVSWAASIAPAGRTLLTATGRLPRGVAGDAVTSTACVTAPGHGASPLVCSGDIDALPSSDALPVRALLPLWAATAAAALAAVAGVLHWRSRRRRRAAA</sequence>
<feature type="transmembrane region" description="Helical" evidence="1">
    <location>
        <begin position="152"/>
        <end position="172"/>
    </location>
</feature>
<feature type="chain" id="PRO_5045357608" description="Repeat protein (TIGR01451 family)" evidence="2">
    <location>
        <begin position="20"/>
        <end position="184"/>
    </location>
</feature>
<accession>A0ABP6QE98</accession>
<evidence type="ECO:0008006" key="5">
    <source>
        <dbReference type="Google" id="ProtNLM"/>
    </source>
</evidence>
<evidence type="ECO:0000313" key="3">
    <source>
        <dbReference type="EMBL" id="GAA3223740.1"/>
    </source>
</evidence>
<keyword evidence="1" id="KW-0812">Transmembrane</keyword>
<keyword evidence="4" id="KW-1185">Reference proteome</keyword>
<feature type="signal peptide" evidence="2">
    <location>
        <begin position="1"/>
        <end position="19"/>
    </location>
</feature>
<reference evidence="4" key="1">
    <citation type="journal article" date="2019" name="Int. J. Syst. Evol. Microbiol.">
        <title>The Global Catalogue of Microorganisms (GCM) 10K type strain sequencing project: providing services to taxonomists for standard genome sequencing and annotation.</title>
        <authorList>
            <consortium name="The Broad Institute Genomics Platform"/>
            <consortium name="The Broad Institute Genome Sequencing Center for Infectious Disease"/>
            <person name="Wu L."/>
            <person name="Ma J."/>
        </authorList>
    </citation>
    <scope>NUCLEOTIDE SEQUENCE [LARGE SCALE GENOMIC DNA]</scope>
    <source>
        <strain evidence="4">JCM 9377</strain>
    </source>
</reference>
<comment type="caution">
    <text evidence="3">The sequence shown here is derived from an EMBL/GenBank/DDBJ whole genome shotgun (WGS) entry which is preliminary data.</text>
</comment>
<evidence type="ECO:0000313" key="4">
    <source>
        <dbReference type="Proteomes" id="UP001501237"/>
    </source>
</evidence>
<dbReference type="Proteomes" id="UP001501237">
    <property type="component" value="Unassembled WGS sequence"/>
</dbReference>
<keyword evidence="2" id="KW-0732">Signal</keyword>
<protein>
    <recommendedName>
        <fullName evidence="5">Repeat protein (TIGR01451 family)</fullName>
    </recommendedName>
</protein>
<dbReference type="EMBL" id="BAAAUV010000013">
    <property type="protein sequence ID" value="GAA3223740.1"/>
    <property type="molecule type" value="Genomic_DNA"/>
</dbReference>
<evidence type="ECO:0000256" key="1">
    <source>
        <dbReference type="SAM" id="Phobius"/>
    </source>
</evidence>
<gene>
    <name evidence="3" type="ORF">GCM10010468_50440</name>
</gene>
<evidence type="ECO:0000256" key="2">
    <source>
        <dbReference type="SAM" id="SignalP"/>
    </source>
</evidence>
<name>A0ABP6QE98_9ACTN</name>
<dbReference type="RefSeq" id="WP_344832698.1">
    <property type="nucleotide sequence ID" value="NZ_BAAAUV010000013.1"/>
</dbReference>
<proteinExistence type="predicted"/>
<keyword evidence="1" id="KW-1133">Transmembrane helix</keyword>